<dbReference type="KEGG" id="tet:TTHERM_00942910"/>
<proteinExistence type="predicted"/>
<evidence type="ECO:0000313" key="2">
    <source>
        <dbReference type="EMBL" id="EAR83369.1"/>
    </source>
</evidence>
<name>Q22DI9_TETTS</name>
<feature type="compositionally biased region" description="Polar residues" evidence="1">
    <location>
        <begin position="131"/>
        <end position="141"/>
    </location>
</feature>
<keyword evidence="3" id="KW-1185">Reference proteome</keyword>
<gene>
    <name evidence="2" type="ORF">TTHERM_00942910</name>
</gene>
<dbReference type="GeneID" id="7834610"/>
<evidence type="ECO:0000313" key="3">
    <source>
        <dbReference type="Proteomes" id="UP000009168"/>
    </source>
</evidence>
<dbReference type="HOGENOM" id="CLU_985114_0_0_1"/>
<feature type="region of interest" description="Disordered" evidence="1">
    <location>
        <begin position="1"/>
        <end position="20"/>
    </location>
</feature>
<dbReference type="Proteomes" id="UP000009168">
    <property type="component" value="Unassembled WGS sequence"/>
</dbReference>
<feature type="compositionally biased region" description="Low complexity" evidence="1">
    <location>
        <begin position="142"/>
        <end position="152"/>
    </location>
</feature>
<feature type="compositionally biased region" description="Polar residues" evidence="1">
    <location>
        <begin position="160"/>
        <end position="171"/>
    </location>
</feature>
<feature type="region of interest" description="Disordered" evidence="1">
    <location>
        <begin position="131"/>
        <end position="179"/>
    </location>
</feature>
<dbReference type="EMBL" id="GG662797">
    <property type="protein sequence ID" value="EAR83369.1"/>
    <property type="molecule type" value="Genomic_DNA"/>
</dbReference>
<dbReference type="RefSeq" id="XP_001031032.1">
    <property type="nucleotide sequence ID" value="XM_001031032.3"/>
</dbReference>
<evidence type="ECO:0000256" key="1">
    <source>
        <dbReference type="SAM" id="MobiDB-lite"/>
    </source>
</evidence>
<accession>Q22DI9</accession>
<dbReference type="InParanoid" id="Q22DI9"/>
<dbReference type="AlphaFoldDB" id="Q22DI9"/>
<protein>
    <submittedName>
        <fullName evidence="2">Uncharacterized protein</fullName>
    </submittedName>
</protein>
<sequence length="283" mass="32542">MINQSNSNKYNSSHQQQQHQNYYGQYPQNSSFITPLFSSSTVQPKVQNLFEQSTTAPQSIINQLDFFNDSWDALAYKKYQNNTNIEQNDSQFFNIFAPCQQQTQNMNQFHQLPIIYSPFDSSQSYQTFQNIPQFNTSPYTPQKQNLQSNQQKSNKKWTPGSINSTPHTAPCSSMKEDPNQVSNQFINQSDITEFQYNINEQTNKKHQIQKSKTNCCISASSSCKSSNCNSDSEESCFLSTNTHISSASQNKQPKKVFIKSHIEEIWNRPYDGTFNKKSSPAVY</sequence>
<organism evidence="2 3">
    <name type="scientific">Tetrahymena thermophila (strain SB210)</name>
    <dbReference type="NCBI Taxonomy" id="312017"/>
    <lineage>
        <taxon>Eukaryota</taxon>
        <taxon>Sar</taxon>
        <taxon>Alveolata</taxon>
        <taxon>Ciliophora</taxon>
        <taxon>Intramacronucleata</taxon>
        <taxon>Oligohymenophorea</taxon>
        <taxon>Hymenostomatida</taxon>
        <taxon>Tetrahymenina</taxon>
        <taxon>Tetrahymenidae</taxon>
        <taxon>Tetrahymena</taxon>
    </lineage>
</organism>
<reference evidence="3" key="1">
    <citation type="journal article" date="2006" name="PLoS Biol.">
        <title>Macronuclear genome sequence of the ciliate Tetrahymena thermophila, a model eukaryote.</title>
        <authorList>
            <person name="Eisen J.A."/>
            <person name="Coyne R.S."/>
            <person name="Wu M."/>
            <person name="Wu D."/>
            <person name="Thiagarajan M."/>
            <person name="Wortman J.R."/>
            <person name="Badger J.H."/>
            <person name="Ren Q."/>
            <person name="Amedeo P."/>
            <person name="Jones K.M."/>
            <person name="Tallon L.J."/>
            <person name="Delcher A.L."/>
            <person name="Salzberg S.L."/>
            <person name="Silva J.C."/>
            <person name="Haas B.J."/>
            <person name="Majoros W.H."/>
            <person name="Farzad M."/>
            <person name="Carlton J.M."/>
            <person name="Smith R.K. Jr."/>
            <person name="Garg J."/>
            <person name="Pearlman R.E."/>
            <person name="Karrer K.M."/>
            <person name="Sun L."/>
            <person name="Manning G."/>
            <person name="Elde N.C."/>
            <person name="Turkewitz A.P."/>
            <person name="Asai D.J."/>
            <person name="Wilkes D.E."/>
            <person name="Wang Y."/>
            <person name="Cai H."/>
            <person name="Collins K."/>
            <person name="Stewart B.A."/>
            <person name="Lee S.R."/>
            <person name="Wilamowska K."/>
            <person name="Weinberg Z."/>
            <person name="Ruzzo W.L."/>
            <person name="Wloga D."/>
            <person name="Gaertig J."/>
            <person name="Frankel J."/>
            <person name="Tsao C.-C."/>
            <person name="Gorovsky M.A."/>
            <person name="Keeling P.J."/>
            <person name="Waller R.F."/>
            <person name="Patron N.J."/>
            <person name="Cherry J.M."/>
            <person name="Stover N.A."/>
            <person name="Krieger C.J."/>
            <person name="del Toro C."/>
            <person name="Ryder H.F."/>
            <person name="Williamson S.C."/>
            <person name="Barbeau R.A."/>
            <person name="Hamilton E.P."/>
            <person name="Orias E."/>
        </authorList>
    </citation>
    <scope>NUCLEOTIDE SEQUENCE [LARGE SCALE GENOMIC DNA]</scope>
    <source>
        <strain evidence="3">SB210</strain>
    </source>
</reference>